<evidence type="ECO:0000256" key="5">
    <source>
        <dbReference type="ARBA" id="ARBA00023136"/>
    </source>
</evidence>
<dbReference type="PANTHER" id="PTHR30086">
    <property type="entry name" value="ARGININE EXPORTER PROTEIN ARGO"/>
    <property type="match status" value="1"/>
</dbReference>
<dbReference type="PIRSF" id="PIRSF006324">
    <property type="entry name" value="LeuE"/>
    <property type="match status" value="1"/>
</dbReference>
<keyword evidence="4 6" id="KW-1133">Transmembrane helix</keyword>
<dbReference type="Pfam" id="PF01810">
    <property type="entry name" value="LysE"/>
    <property type="match status" value="1"/>
</dbReference>
<accession>A0A2L2XEM3</accession>
<feature type="transmembrane region" description="Helical" evidence="6">
    <location>
        <begin position="187"/>
        <end position="205"/>
    </location>
</feature>
<evidence type="ECO:0000313" key="8">
    <source>
        <dbReference type="Proteomes" id="UP000239549"/>
    </source>
</evidence>
<evidence type="ECO:0000313" key="7">
    <source>
        <dbReference type="EMBL" id="GBF34797.1"/>
    </source>
</evidence>
<feature type="transmembrane region" description="Helical" evidence="6">
    <location>
        <begin position="41"/>
        <end position="65"/>
    </location>
</feature>
<name>A0A2L2XEM3_9FIRM</name>
<dbReference type="GO" id="GO:0015171">
    <property type="term" value="F:amino acid transmembrane transporter activity"/>
    <property type="evidence" value="ECO:0007669"/>
    <property type="project" value="TreeGrafter"/>
</dbReference>
<keyword evidence="2" id="KW-1003">Cell membrane</keyword>
<evidence type="ECO:0000256" key="6">
    <source>
        <dbReference type="SAM" id="Phobius"/>
    </source>
</evidence>
<gene>
    <name evidence="7" type="ORF">DCCM_3917</name>
</gene>
<keyword evidence="8" id="KW-1185">Reference proteome</keyword>
<dbReference type="PANTHER" id="PTHR30086:SF20">
    <property type="entry name" value="ARGININE EXPORTER PROTEIN ARGO-RELATED"/>
    <property type="match status" value="1"/>
</dbReference>
<feature type="transmembrane region" description="Helical" evidence="6">
    <location>
        <begin position="113"/>
        <end position="138"/>
    </location>
</feature>
<organism evidence="7 8">
    <name type="scientific">Desulfocucumis palustris</name>
    <dbReference type="NCBI Taxonomy" id="1898651"/>
    <lineage>
        <taxon>Bacteria</taxon>
        <taxon>Bacillati</taxon>
        <taxon>Bacillota</taxon>
        <taxon>Clostridia</taxon>
        <taxon>Eubacteriales</taxon>
        <taxon>Desulfocucumaceae</taxon>
        <taxon>Desulfocucumis</taxon>
    </lineage>
</organism>
<keyword evidence="3 6" id="KW-0812">Transmembrane</keyword>
<comment type="subcellular location">
    <subcellularLocation>
        <location evidence="1">Cell membrane</location>
        <topology evidence="1">Multi-pass membrane protein</topology>
    </subcellularLocation>
</comment>
<sequence>MFGIENYGVFLFSGILLNLTPGSDTIYILGRSMGQGKKAGVISALGISSGALIHTLLVALGLSVILARSAIAFNLVKYLGAGYLVYLGIKTLASKKEIVVEKDEESRAGLKRIYFEGIITNLLNPKVALFFLAFLPQFVDPANNYGATPFLLLGLTFITTGTIWCVLLAVFSSFMTDKIRGEKRISILLNKLAGIIFIALGINLLRAKIN</sequence>
<dbReference type="Proteomes" id="UP000239549">
    <property type="component" value="Unassembled WGS sequence"/>
</dbReference>
<evidence type="ECO:0000256" key="3">
    <source>
        <dbReference type="ARBA" id="ARBA00022692"/>
    </source>
</evidence>
<dbReference type="InterPro" id="IPR001123">
    <property type="entry name" value="LeuE-type"/>
</dbReference>
<keyword evidence="5 6" id="KW-0472">Membrane</keyword>
<protein>
    <submittedName>
        <fullName evidence="7">Threonine efflux protein</fullName>
    </submittedName>
</protein>
<evidence type="ECO:0000256" key="1">
    <source>
        <dbReference type="ARBA" id="ARBA00004651"/>
    </source>
</evidence>
<proteinExistence type="predicted"/>
<dbReference type="OrthoDB" id="9784202at2"/>
<dbReference type="EMBL" id="BFAV01000150">
    <property type="protein sequence ID" value="GBF34797.1"/>
    <property type="molecule type" value="Genomic_DNA"/>
</dbReference>
<reference evidence="8" key="1">
    <citation type="submission" date="2018-02" db="EMBL/GenBank/DDBJ databases">
        <title>Genome sequence of Desulfocucumis palustris strain NAW-5.</title>
        <authorList>
            <person name="Watanabe M."/>
            <person name="Kojima H."/>
            <person name="Fukui M."/>
        </authorList>
    </citation>
    <scope>NUCLEOTIDE SEQUENCE [LARGE SCALE GENOMIC DNA]</scope>
    <source>
        <strain evidence="8">NAW-5</strain>
    </source>
</reference>
<evidence type="ECO:0000256" key="4">
    <source>
        <dbReference type="ARBA" id="ARBA00022989"/>
    </source>
</evidence>
<dbReference type="AlphaFoldDB" id="A0A2L2XEM3"/>
<dbReference type="RefSeq" id="WP_104372967.1">
    <property type="nucleotide sequence ID" value="NZ_BFAV01000150.1"/>
</dbReference>
<dbReference type="GO" id="GO:0005886">
    <property type="term" value="C:plasma membrane"/>
    <property type="evidence" value="ECO:0007669"/>
    <property type="project" value="UniProtKB-SubCell"/>
</dbReference>
<comment type="caution">
    <text evidence="7">The sequence shown here is derived from an EMBL/GenBank/DDBJ whole genome shotgun (WGS) entry which is preliminary data.</text>
</comment>
<feature type="transmembrane region" description="Helical" evidence="6">
    <location>
        <begin position="150"/>
        <end position="175"/>
    </location>
</feature>
<feature type="transmembrane region" description="Helical" evidence="6">
    <location>
        <begin position="6"/>
        <end position="29"/>
    </location>
</feature>
<evidence type="ECO:0000256" key="2">
    <source>
        <dbReference type="ARBA" id="ARBA00022475"/>
    </source>
</evidence>